<feature type="repeat" description="WD" evidence="3">
    <location>
        <begin position="1073"/>
        <end position="1107"/>
    </location>
</feature>
<dbReference type="Pfam" id="PF00400">
    <property type="entry name" value="WD40"/>
    <property type="match status" value="11"/>
</dbReference>
<dbReference type="Gene3D" id="2.130.10.10">
    <property type="entry name" value="YVTN repeat-like/Quinoprotein amine dehydrogenase"/>
    <property type="match status" value="5"/>
</dbReference>
<evidence type="ECO:0000256" key="4">
    <source>
        <dbReference type="SAM" id="Phobius"/>
    </source>
</evidence>
<evidence type="ECO:0000256" key="3">
    <source>
        <dbReference type="PROSITE-ProRule" id="PRU00221"/>
    </source>
</evidence>
<dbReference type="InterPro" id="IPR001387">
    <property type="entry name" value="Cro/C1-type_HTH"/>
</dbReference>
<dbReference type="InterPro" id="IPR024977">
    <property type="entry name" value="Apc4-like_WD40_dom"/>
</dbReference>
<keyword evidence="7" id="KW-1185">Reference proteome</keyword>
<dbReference type="CDD" id="cd00200">
    <property type="entry name" value="WD40"/>
    <property type="match status" value="2"/>
</dbReference>
<feature type="repeat" description="WD" evidence="3">
    <location>
        <begin position="1163"/>
        <end position="1204"/>
    </location>
</feature>
<dbReference type="InterPro" id="IPR001680">
    <property type="entry name" value="WD40_rpt"/>
</dbReference>
<evidence type="ECO:0000313" key="7">
    <source>
        <dbReference type="Proteomes" id="UP001432168"/>
    </source>
</evidence>
<dbReference type="EMBL" id="CP109011">
    <property type="protein sequence ID" value="WUT43501.1"/>
    <property type="molecule type" value="Genomic_DNA"/>
</dbReference>
<feature type="repeat" description="WD" evidence="3">
    <location>
        <begin position="903"/>
        <end position="935"/>
    </location>
</feature>
<dbReference type="InterPro" id="IPR015943">
    <property type="entry name" value="WD40/YVTN_repeat-like_dom_sf"/>
</dbReference>
<evidence type="ECO:0000256" key="2">
    <source>
        <dbReference type="ARBA" id="ARBA00022737"/>
    </source>
</evidence>
<keyword evidence="1 3" id="KW-0853">WD repeat</keyword>
<dbReference type="InterPro" id="IPR019775">
    <property type="entry name" value="WD40_repeat_CS"/>
</dbReference>
<feature type="repeat" description="WD" evidence="3">
    <location>
        <begin position="680"/>
        <end position="721"/>
    </location>
</feature>
<feature type="transmembrane region" description="Helical" evidence="4">
    <location>
        <begin position="547"/>
        <end position="568"/>
    </location>
</feature>
<dbReference type="InterPro" id="IPR020472">
    <property type="entry name" value="WD40_PAC1"/>
</dbReference>
<protein>
    <submittedName>
        <fullName evidence="6">Helix-turn-helix domain-containing protein</fullName>
    </submittedName>
</protein>
<dbReference type="CDD" id="cd00093">
    <property type="entry name" value="HTH_XRE"/>
    <property type="match status" value="1"/>
</dbReference>
<dbReference type="PRINTS" id="PR00320">
    <property type="entry name" value="GPROTEINBRPT"/>
</dbReference>
<dbReference type="PROSITE" id="PS50082">
    <property type="entry name" value="WD_REPEATS_2"/>
    <property type="match status" value="12"/>
</dbReference>
<dbReference type="Pfam" id="PF20703">
    <property type="entry name" value="nSTAND1"/>
    <property type="match status" value="1"/>
</dbReference>
<dbReference type="InterPro" id="IPR027417">
    <property type="entry name" value="P-loop_NTPase"/>
</dbReference>
<reference evidence="6" key="1">
    <citation type="submission" date="2022-10" db="EMBL/GenBank/DDBJ databases">
        <title>The complete genomes of actinobacterial strains from the NBC collection.</title>
        <authorList>
            <person name="Joergensen T.S."/>
            <person name="Alvarez Arevalo M."/>
            <person name="Sterndorff E.B."/>
            <person name="Faurdal D."/>
            <person name="Vuksanovic O."/>
            <person name="Mourched A.-S."/>
            <person name="Charusanti P."/>
            <person name="Shaw S."/>
            <person name="Blin K."/>
            <person name="Weber T."/>
        </authorList>
    </citation>
    <scope>NUCLEOTIDE SEQUENCE</scope>
    <source>
        <strain evidence="6">NBC_00686</strain>
    </source>
</reference>
<accession>A0ABZ1WVK2</accession>
<dbReference type="PROSITE" id="PS00678">
    <property type="entry name" value="WD_REPEATS_1"/>
    <property type="match status" value="3"/>
</dbReference>
<dbReference type="InterPro" id="IPR036322">
    <property type="entry name" value="WD40_repeat_dom_sf"/>
</dbReference>
<dbReference type="SUPFAM" id="SSF52540">
    <property type="entry name" value="P-loop containing nucleoside triphosphate hydrolases"/>
    <property type="match status" value="1"/>
</dbReference>
<dbReference type="RefSeq" id="WP_329263630.1">
    <property type="nucleotide sequence ID" value="NZ_CP109011.1"/>
</dbReference>
<feature type="repeat" description="WD" evidence="3">
    <location>
        <begin position="1028"/>
        <end position="1069"/>
    </location>
</feature>
<proteinExistence type="predicted"/>
<dbReference type="PROSITE" id="PS50294">
    <property type="entry name" value="WD_REPEATS_REGION"/>
    <property type="match status" value="11"/>
</dbReference>
<feature type="repeat" description="WD" evidence="3">
    <location>
        <begin position="634"/>
        <end position="675"/>
    </location>
</feature>
<keyword evidence="2" id="KW-0677">Repeat</keyword>
<dbReference type="SMART" id="SM00320">
    <property type="entry name" value="WD40"/>
    <property type="match status" value="14"/>
</dbReference>
<feature type="repeat" description="WD" evidence="3">
    <location>
        <begin position="869"/>
        <end position="894"/>
    </location>
</feature>
<dbReference type="InterPro" id="IPR010982">
    <property type="entry name" value="Lambda_DNA-bd_dom_sf"/>
</dbReference>
<evidence type="ECO:0000313" key="6">
    <source>
        <dbReference type="EMBL" id="WUT43501.1"/>
    </source>
</evidence>
<dbReference type="Proteomes" id="UP001432168">
    <property type="component" value="Chromosome"/>
</dbReference>
<name>A0ABZ1WVK2_9ACTN</name>
<dbReference type="SMART" id="SM00530">
    <property type="entry name" value="HTH_XRE"/>
    <property type="match status" value="1"/>
</dbReference>
<feature type="domain" description="HTH cro/C1-type" evidence="5">
    <location>
        <begin position="29"/>
        <end position="87"/>
    </location>
</feature>
<organism evidence="6 7">
    <name type="scientific">Streptomyces pseudovenezuelae</name>
    <dbReference type="NCBI Taxonomy" id="67350"/>
    <lineage>
        <taxon>Bacteria</taxon>
        <taxon>Bacillati</taxon>
        <taxon>Actinomycetota</taxon>
        <taxon>Actinomycetes</taxon>
        <taxon>Kitasatosporales</taxon>
        <taxon>Streptomycetaceae</taxon>
        <taxon>Streptomyces</taxon>
        <taxon>Streptomyces aurantiacus group</taxon>
    </lineage>
</organism>
<dbReference type="SUPFAM" id="SSF50978">
    <property type="entry name" value="WD40 repeat-like"/>
    <property type="match status" value="2"/>
</dbReference>
<gene>
    <name evidence="6" type="ORF">OG929_14840</name>
</gene>
<dbReference type="SUPFAM" id="SSF47413">
    <property type="entry name" value="lambda repressor-like DNA-binding domains"/>
    <property type="match status" value="1"/>
</dbReference>
<dbReference type="InterPro" id="IPR049052">
    <property type="entry name" value="nSTAND1"/>
</dbReference>
<feature type="repeat" description="WD" evidence="3">
    <location>
        <begin position="1208"/>
        <end position="1249"/>
    </location>
</feature>
<feature type="repeat" description="WD" evidence="3">
    <location>
        <begin position="1117"/>
        <end position="1158"/>
    </location>
</feature>
<dbReference type="PANTHER" id="PTHR44129">
    <property type="entry name" value="WD REPEAT-CONTAINING PROTEIN POP1"/>
    <property type="match status" value="1"/>
</dbReference>
<dbReference type="InterPro" id="IPR050349">
    <property type="entry name" value="WD_LIS1/nudF_dynein_reg"/>
</dbReference>
<feature type="repeat" description="WD" evidence="3">
    <location>
        <begin position="826"/>
        <end position="850"/>
    </location>
</feature>
<dbReference type="Pfam" id="PF13560">
    <property type="entry name" value="HTH_31"/>
    <property type="match status" value="1"/>
</dbReference>
<feature type="repeat" description="WD" evidence="3">
    <location>
        <begin position="778"/>
        <end position="802"/>
    </location>
</feature>
<evidence type="ECO:0000256" key="1">
    <source>
        <dbReference type="ARBA" id="ARBA00022574"/>
    </source>
</evidence>
<dbReference type="Pfam" id="PF12894">
    <property type="entry name" value="ANAPC4_WD40"/>
    <property type="match status" value="1"/>
</dbReference>
<feature type="repeat" description="WD" evidence="3">
    <location>
        <begin position="733"/>
        <end position="757"/>
    </location>
</feature>
<evidence type="ECO:0000259" key="5">
    <source>
        <dbReference type="SMART" id="SM00530"/>
    </source>
</evidence>
<keyword evidence="4" id="KW-1133">Transmembrane helix</keyword>
<keyword evidence="4" id="KW-0812">Transmembrane</keyword>
<sequence length="1277" mass="136926">MPKGYSRRHRQHEESGPRTIDSVADFAHQLTQARVRAGLTVRDVARAVRIAPSTAGDYFSGRHLPPVRASKLLTDILLVCGVDDSHLLEQWHEALVRLRMTPGRPRADAPVPYRGLRAFEEDQAEWFFGRGELTSTLVGRLRVLAGSGGGLLAVVGPSGSGKSSLLRAGLIPAVRGGALADDPEATAGARPVVLMTPGSHPADELTDLLRACDDAAPLVVVDQFEGLFTACPQPSERARFMDLLGRLRPGPVVIGLRADFYTQALRFPLLAQALQTQQLVVGPLTQDEMREAIAGPARKAGLEVESGLVELLLRDLAPRSFPGDGTDTGEAAHDPGALPLLSHALLATWQGAPSGRLTVTAYHDSGGIRDAVAHTAETVFAELSDAQRDIARQVFLRLVHIPDDALTTRRRVHLAELLDPDGPQAGEFTAVLAAYVEQRLITADSDTVEISHESLLTAWPRLREWIGADHAGLRIHRRLTEAAHHWKEAERDPGLLLRGTALALTGEWAADAARSDAVNADERAFLEASLRHQEQERRAARNRTRRLYQLLSAAVALLLVTCGLFLYARHERDRADRSRAEAESRALAAEAARIGQHDPSVSGQLALAAYRTARTQEARAGLMDSSASPSATRLTGFTGLVQSVAFDSGRTLLAAGSSDGTVRLWSTADRARPRSLTRLRVSDELAVFSVALSPDGNTLVAGGGMGLLHRWDISDPRRPRMLPDLPGSPGATVYSVVFAPDGRGLAAAGADNTVRLWANAHTAGAAGRPVVFRGDDFLQSVAFSPDGSLIAAAGRDGRARLWRTHGSGRTVPLATLGKFEGPALGVAFSPDGRFLSVCSQDRTTRLWDVSDPARPRPSASPEEKADGWVNALAFSPDGETLATGGSDDAVRLWDRAARYTAATLPHPGSVTTVAWFDRRTLVTGCSDGVIRLWSLPSPVLASAQGVNALAYSPDSRLMAVGTLNLQLWNLARHERVGRPWTPGGDTFVQSVTFSPRGRILAVGYSDGLVRLFSYLLTGELTPRGEPFRVASSGTVESLVFNATGTVLASGADDSTVRLWDTRRPDRVRALRTLTGATDAVLSVAFAPDGRHIAAGSIDRAVRVWEVSGRTPDPLVTLHGPTGYVWSVAFSSDGSTLAAGSADRTVRLWDVSTVRRPVRVGRDLTGFTSYVYSVAFSPDGRTLAAGSTDTTVWLFDVSDPRAPDLNAVLTAATGHVYAVAFSPDGTTLAAGGEDHTVRLWNTDVDATADRLCETRGDPLTASEWRRFLPSVTKVPSCR</sequence>
<keyword evidence="4" id="KW-0472">Membrane</keyword>